<evidence type="ECO:0000256" key="13">
    <source>
        <dbReference type="ARBA" id="ARBA00023303"/>
    </source>
</evidence>
<evidence type="ECO:0000256" key="5">
    <source>
        <dbReference type="ARBA" id="ARBA00022989"/>
    </source>
</evidence>
<accession>A0ABQ7TNL4</accession>
<dbReference type="SUPFAM" id="SSF53822">
    <property type="entry name" value="Periplasmic binding protein-like I"/>
    <property type="match status" value="1"/>
</dbReference>
<keyword evidence="11 14" id="KW-0628">Postsynaptic cell membrane</keyword>
<gene>
    <name evidence="18" type="ORF">JD844_005140</name>
</gene>
<evidence type="ECO:0000256" key="14">
    <source>
        <dbReference type="RuleBase" id="RU367118"/>
    </source>
</evidence>
<evidence type="ECO:0000256" key="2">
    <source>
        <dbReference type="ARBA" id="ARBA00022448"/>
    </source>
</evidence>
<comment type="function">
    <text evidence="14">Receptor for glutamate that functions as a ligand-gated ion channel in the central nervous system and plays an important role in excitatory synaptic transmission. L-glutamate acts as an excitatory neurotransmitter at many synapses in the central nervous system.</text>
</comment>
<dbReference type="Gene3D" id="3.40.190.10">
    <property type="entry name" value="Periplasmic binding protein-like II"/>
    <property type="match status" value="1"/>
</dbReference>
<evidence type="ECO:0000256" key="9">
    <source>
        <dbReference type="ARBA" id="ARBA00023170"/>
    </source>
</evidence>
<keyword evidence="2 14" id="KW-0813">Transport</keyword>
<dbReference type="SUPFAM" id="SSF53850">
    <property type="entry name" value="Periplasmic binding protein-like II"/>
    <property type="match status" value="1"/>
</dbReference>
<dbReference type="Gene3D" id="3.40.50.2300">
    <property type="match status" value="2"/>
</dbReference>
<evidence type="ECO:0000256" key="4">
    <source>
        <dbReference type="ARBA" id="ARBA00022692"/>
    </source>
</evidence>
<keyword evidence="12 14" id="KW-1071">Ligand-gated ion channel</keyword>
<keyword evidence="13 14" id="KW-0407">Ion channel</keyword>
<keyword evidence="10" id="KW-0325">Glycoprotein</keyword>
<evidence type="ECO:0000256" key="15">
    <source>
        <dbReference type="SAM" id="MobiDB-lite"/>
    </source>
</evidence>
<feature type="domain" description="Ionotropic glutamate receptor L-glutamate and glycine-binding" evidence="17">
    <location>
        <begin position="377"/>
        <end position="441"/>
    </location>
</feature>
<keyword evidence="7 14" id="KW-0406">Ion transport</keyword>
<evidence type="ECO:0000313" key="19">
    <source>
        <dbReference type="Proteomes" id="UP000826234"/>
    </source>
</evidence>
<dbReference type="SMART" id="SM00079">
    <property type="entry name" value="PBPe"/>
    <property type="match status" value="1"/>
</dbReference>
<keyword evidence="3 14" id="KW-1003">Cell membrane</keyword>
<dbReference type="Pfam" id="PF00060">
    <property type="entry name" value="Lig_chan"/>
    <property type="match status" value="1"/>
</dbReference>
<evidence type="ECO:0000259" key="16">
    <source>
        <dbReference type="SMART" id="SM00079"/>
    </source>
</evidence>
<protein>
    <recommendedName>
        <fullName evidence="14">Glutamate receptor</fullName>
    </recommendedName>
</protein>
<feature type="transmembrane region" description="Helical" evidence="14">
    <location>
        <begin position="573"/>
        <end position="595"/>
    </location>
</feature>
<feature type="transmembrane region" description="Helical" evidence="14">
    <location>
        <begin position="497"/>
        <end position="516"/>
    </location>
</feature>
<reference evidence="18 19" key="1">
    <citation type="journal article" date="2022" name="Gigascience">
        <title>A chromosome-level genome assembly and annotation of the desert horned lizard, Phrynosoma platyrhinos, provides insight into chromosomal rearrangements among reptiles.</title>
        <authorList>
            <person name="Koochekian N."/>
            <person name="Ascanio A."/>
            <person name="Farleigh K."/>
            <person name="Card D.C."/>
            <person name="Schield D.R."/>
            <person name="Castoe T.A."/>
            <person name="Jezkova T."/>
        </authorList>
    </citation>
    <scope>NUCLEOTIDE SEQUENCE [LARGE SCALE GENOMIC DNA]</scope>
    <source>
        <strain evidence="18">NK-2021</strain>
    </source>
</reference>
<dbReference type="InterPro" id="IPR028082">
    <property type="entry name" value="Peripla_BP_I"/>
</dbReference>
<comment type="caution">
    <text evidence="18">The sequence shown here is derived from an EMBL/GenBank/DDBJ whole genome shotgun (WGS) entry which is preliminary data.</text>
</comment>
<evidence type="ECO:0000256" key="3">
    <source>
        <dbReference type="ARBA" id="ARBA00022475"/>
    </source>
</evidence>
<keyword evidence="5 14" id="KW-1133">Transmembrane helix</keyword>
<dbReference type="Pfam" id="PF10613">
    <property type="entry name" value="Lig_chan-Glu_bd"/>
    <property type="match status" value="1"/>
</dbReference>
<evidence type="ECO:0000259" key="17">
    <source>
        <dbReference type="SMART" id="SM00918"/>
    </source>
</evidence>
<name>A0ABQ7TNL4_PHRPL</name>
<evidence type="ECO:0000313" key="18">
    <source>
        <dbReference type="EMBL" id="KAH0631057.1"/>
    </source>
</evidence>
<sequence length="732" mass="82654">MTCFLAGGIFEYADGPNAQIMNAEEQAFRFSANIINRNRTLLPNTTLTYDIQRIHFHDSFEATKKACDQLALGVVAIFGPSQGSCTNAVQSICNALEVPHIQLRWKHHPLDNKDTFYVNLYPDYASLSHAILDLVQYLKWRSATVVYDDSTGLIRLQELIMAPSRYNIRLKIRQLPLDTDDTRPLLKEMKRGREFRIIFDCTHTMAVHILKQAMAMGMMTEYYHFIFTTLDLYALDLEQYRYSGVNLTGFRILNVENPHVSAITDKWSMERLQTAPKPEPGLIAGVMMTDAALLYDAVHIVSVCYQRAPQMTVNSLQCHRHKAWRFGGRFMNFIKEVGVWSPSEGLNITEVSRRQGPNVTDSLTNRSLIVTTVLEEPFVMFTKSDTVLSGNKRFEGYCIDLLAEVARILGFSYEIRLVEDGKYGAQDEKGQWNGMIRELIDHKADLAVAPLTITHVREKAIDFSKPFMTLGISILYRKANGTNPSVFSFLNPLSPDIWMYILLAYLGVSCVLFVIARFSPYEWYDAHPCNPGSDIVENNFTLLNSFWFGMGSLMQQGSELMPKALSTRIIGGIWWFFTLIIISSYTANLAAFLTVERMESPIDSADDLAKQTKIEYGAVKDGATMTFFKKSKISTFEKMWAFMSSKSSALVKNNEEGIQRTLTSDYALLMESTNIEYITQRNCNLTQIGGLIDTKGYGIGTPMGKEQQEIQGRAGGPNGGRLGQQEKPNAFP</sequence>
<evidence type="ECO:0000256" key="12">
    <source>
        <dbReference type="ARBA" id="ARBA00023286"/>
    </source>
</evidence>
<evidence type="ECO:0000256" key="10">
    <source>
        <dbReference type="ARBA" id="ARBA00023180"/>
    </source>
</evidence>
<feature type="domain" description="Ionotropic glutamate receptor C-terminal" evidence="16">
    <location>
        <begin position="367"/>
        <end position="713"/>
    </location>
</feature>
<dbReference type="InterPro" id="IPR001828">
    <property type="entry name" value="ANF_lig-bd_rcpt"/>
</dbReference>
<dbReference type="CDD" id="cd06382">
    <property type="entry name" value="PBP1_iGluR_Kainate"/>
    <property type="match status" value="1"/>
</dbReference>
<evidence type="ECO:0000256" key="1">
    <source>
        <dbReference type="ARBA" id="ARBA00004651"/>
    </source>
</evidence>
<evidence type="ECO:0000256" key="7">
    <source>
        <dbReference type="ARBA" id="ARBA00023065"/>
    </source>
</evidence>
<keyword evidence="8 14" id="KW-0472">Membrane</keyword>
<organism evidence="18 19">
    <name type="scientific">Phrynosoma platyrhinos</name>
    <name type="common">Desert horned lizard</name>
    <dbReference type="NCBI Taxonomy" id="52577"/>
    <lineage>
        <taxon>Eukaryota</taxon>
        <taxon>Metazoa</taxon>
        <taxon>Chordata</taxon>
        <taxon>Craniata</taxon>
        <taxon>Vertebrata</taxon>
        <taxon>Euteleostomi</taxon>
        <taxon>Lepidosauria</taxon>
        <taxon>Squamata</taxon>
        <taxon>Bifurcata</taxon>
        <taxon>Unidentata</taxon>
        <taxon>Episquamata</taxon>
        <taxon>Toxicofera</taxon>
        <taxon>Iguania</taxon>
        <taxon>Phrynosomatidae</taxon>
        <taxon>Phrynosomatinae</taxon>
        <taxon>Phrynosoma</taxon>
    </lineage>
</organism>
<dbReference type="InterPro" id="IPR001320">
    <property type="entry name" value="Iontro_rcpt_C"/>
</dbReference>
<keyword evidence="4 14" id="KW-0812">Transmembrane</keyword>
<keyword evidence="9 14" id="KW-0675">Receptor</keyword>
<feature type="region of interest" description="Disordered" evidence="15">
    <location>
        <begin position="700"/>
        <end position="732"/>
    </location>
</feature>
<dbReference type="Proteomes" id="UP000826234">
    <property type="component" value="Unassembled WGS sequence"/>
</dbReference>
<comment type="subcellular location">
    <subcellularLocation>
        <location evidence="1">Cell membrane</location>
        <topology evidence="1">Multi-pass membrane protein</topology>
    </subcellularLocation>
    <subcellularLocation>
        <location evidence="14">Postsynaptic cell membrane</location>
        <topology evidence="14">Multi-pass membrane protein</topology>
    </subcellularLocation>
</comment>
<dbReference type="EMBL" id="JAIPUX010000035">
    <property type="protein sequence ID" value="KAH0631057.1"/>
    <property type="molecule type" value="Genomic_DNA"/>
</dbReference>
<evidence type="ECO:0000256" key="8">
    <source>
        <dbReference type="ARBA" id="ARBA00023136"/>
    </source>
</evidence>
<dbReference type="PRINTS" id="PR00177">
    <property type="entry name" value="NMDARECEPTOR"/>
</dbReference>
<feature type="compositionally biased region" description="Gly residues" evidence="15">
    <location>
        <begin position="713"/>
        <end position="722"/>
    </location>
</feature>
<dbReference type="InterPro" id="IPR019594">
    <property type="entry name" value="Glu/Gly-bd"/>
</dbReference>
<keyword evidence="6 14" id="KW-0770">Synapse</keyword>
<comment type="similarity">
    <text evidence="14">Belongs to the glutamate-gated ion channel (TC 1.A.10.1) family.</text>
</comment>
<keyword evidence="19" id="KW-1185">Reference proteome</keyword>
<dbReference type="SMART" id="SM00918">
    <property type="entry name" value="Lig_chan-Glu_bd"/>
    <property type="match status" value="1"/>
</dbReference>
<proteinExistence type="inferred from homology"/>
<evidence type="ECO:0000256" key="6">
    <source>
        <dbReference type="ARBA" id="ARBA00023018"/>
    </source>
</evidence>
<dbReference type="Gene3D" id="1.10.287.70">
    <property type="match status" value="1"/>
</dbReference>
<dbReference type="Pfam" id="PF01094">
    <property type="entry name" value="ANF_receptor"/>
    <property type="match status" value="1"/>
</dbReference>
<dbReference type="InterPro" id="IPR001508">
    <property type="entry name" value="Iono_Glu_rcpt_met"/>
</dbReference>
<dbReference type="InterPro" id="IPR015683">
    <property type="entry name" value="Ionotropic_Glu_rcpt"/>
</dbReference>
<evidence type="ECO:0000256" key="11">
    <source>
        <dbReference type="ARBA" id="ARBA00023257"/>
    </source>
</evidence>
<dbReference type="PANTHER" id="PTHR18966">
    <property type="entry name" value="IONOTROPIC GLUTAMATE RECEPTOR"/>
    <property type="match status" value="1"/>
</dbReference>